<sequence>MDGRAFDGQAPANWSTAYLDKNSEVYRRLALQICSTVDEALRKIQHMYMVPNTCIPSKVYQGSVRITLELRIRKKALDSAQAKYTVRELTDMITTQLHRINGTGHQFSFRDISVPVIINDSVRVLFTTGYILSQHKTWPTKRFHRSL</sequence>
<proteinExistence type="predicted"/>
<reference evidence="1" key="1">
    <citation type="submission" date="2019-05" db="EMBL/GenBank/DDBJ databases">
        <title>Annotation for the trematode Paragonimus heterotremus.</title>
        <authorList>
            <person name="Choi Y.-J."/>
        </authorList>
    </citation>
    <scope>NUCLEOTIDE SEQUENCE</scope>
    <source>
        <strain evidence="1">LC</strain>
    </source>
</reference>
<keyword evidence="2" id="KW-1185">Reference proteome</keyword>
<dbReference type="OrthoDB" id="10409309at2759"/>
<protein>
    <submittedName>
        <fullName evidence="1">Uncharacterized protein</fullName>
    </submittedName>
</protein>
<accession>A0A8J4SXY5</accession>
<gene>
    <name evidence="1" type="ORF">PHET_05617</name>
</gene>
<evidence type="ECO:0000313" key="1">
    <source>
        <dbReference type="EMBL" id="KAF5401231.1"/>
    </source>
</evidence>
<dbReference type="AlphaFoldDB" id="A0A8J4SXY5"/>
<comment type="caution">
    <text evidence="1">The sequence shown here is derived from an EMBL/GenBank/DDBJ whole genome shotgun (WGS) entry which is preliminary data.</text>
</comment>
<dbReference type="Proteomes" id="UP000748531">
    <property type="component" value="Unassembled WGS sequence"/>
</dbReference>
<organism evidence="1 2">
    <name type="scientific">Paragonimus heterotremus</name>
    <dbReference type="NCBI Taxonomy" id="100268"/>
    <lineage>
        <taxon>Eukaryota</taxon>
        <taxon>Metazoa</taxon>
        <taxon>Spiralia</taxon>
        <taxon>Lophotrochozoa</taxon>
        <taxon>Platyhelminthes</taxon>
        <taxon>Trematoda</taxon>
        <taxon>Digenea</taxon>
        <taxon>Plagiorchiida</taxon>
        <taxon>Troglotremata</taxon>
        <taxon>Troglotrematidae</taxon>
        <taxon>Paragonimus</taxon>
    </lineage>
</organism>
<evidence type="ECO:0000313" key="2">
    <source>
        <dbReference type="Proteomes" id="UP000748531"/>
    </source>
</evidence>
<dbReference type="EMBL" id="LUCH01002613">
    <property type="protein sequence ID" value="KAF5401231.1"/>
    <property type="molecule type" value="Genomic_DNA"/>
</dbReference>
<name>A0A8J4SXY5_9TREM</name>